<proteinExistence type="inferred from homology"/>
<evidence type="ECO:0000256" key="2">
    <source>
        <dbReference type="SAM" id="SignalP"/>
    </source>
</evidence>
<dbReference type="SMART" id="SM01360">
    <property type="entry name" value="A2M"/>
    <property type="match status" value="1"/>
</dbReference>
<evidence type="ECO:0000313" key="5">
    <source>
        <dbReference type="EMBL" id="SNR29389.1"/>
    </source>
</evidence>
<dbReference type="EMBL" id="FZNV01000001">
    <property type="protein sequence ID" value="SNR29389.1"/>
    <property type="molecule type" value="Genomic_DNA"/>
</dbReference>
<dbReference type="PANTHER" id="PTHR40094:SF1">
    <property type="entry name" value="UBIQUITIN DOMAIN-CONTAINING PROTEIN"/>
    <property type="match status" value="1"/>
</dbReference>
<dbReference type="SMART" id="SM01359">
    <property type="entry name" value="A2M_N_2"/>
    <property type="match status" value="1"/>
</dbReference>
<dbReference type="Proteomes" id="UP000198337">
    <property type="component" value="Unassembled WGS sequence"/>
</dbReference>
<feature type="signal peptide" evidence="2">
    <location>
        <begin position="1"/>
        <end position="19"/>
    </location>
</feature>
<reference evidence="5 6" key="1">
    <citation type="submission" date="2017-06" db="EMBL/GenBank/DDBJ databases">
        <authorList>
            <person name="Varghese N."/>
            <person name="Submissions S."/>
        </authorList>
    </citation>
    <scope>NUCLEOTIDE SEQUENCE [LARGE SCALE GENOMIC DNA]</scope>
    <source>
        <strain evidence="5 6">DSM 19840</strain>
    </source>
</reference>
<feature type="domain" description="Alpha-2-macroglobulin bait region" evidence="3">
    <location>
        <begin position="968"/>
        <end position="1107"/>
    </location>
</feature>
<dbReference type="InterPro" id="IPR041246">
    <property type="entry name" value="Bact_MG10"/>
</dbReference>
<dbReference type="InterPro" id="IPR008930">
    <property type="entry name" value="Terpenoid_cyclase/PrenylTrfase"/>
</dbReference>
<evidence type="ECO:0000256" key="1">
    <source>
        <dbReference type="ARBA" id="ARBA00010556"/>
    </source>
</evidence>
<accession>A0ABY1SDQ6</accession>
<feature type="domain" description="Alpha-2-macroglobulin" evidence="4">
    <location>
        <begin position="1247"/>
        <end position="1337"/>
    </location>
</feature>
<dbReference type="Pfam" id="PF00207">
    <property type="entry name" value="A2M"/>
    <property type="match status" value="1"/>
</dbReference>
<dbReference type="Pfam" id="PF17973">
    <property type="entry name" value="bMG10"/>
    <property type="match status" value="1"/>
</dbReference>
<sequence length="2017" mass="229971">MKRLHIILGIFLFAQMGNAQQNDDYTTLWEQVEKLQDDNLTKSALELVESISKKAKQEGNKTQIIKALLHKSRYGLTLKEDAELSIVNDFKMEIDDSNGVIKNILHSYLANIYWQYFQANRYRFYNRTTTAQKVDTVDFRTWDLHTLFQEIDQNFQASLANPADLQATPIATFSTILEEEKNSSTFRPTLFDLLAHTALSFYTTSENSIQKPLEVFKINTAEMLCDAYTFSTMEIDKEQSVSLQSKALGIYRQLTAFHFGNPDLAPLTLVDIERLLYTHKHATFSNKDEILIDVLKNTADGIRNSPFAGLYLYEIAERYKEIGGLYNPRSANEHQWKLKEAVKICDEIIAKFPNSRAAEKSIALKNEITTPFVHVTYEKYIPNNTVGRLLVTYKNVEHIELTAHSISRTALEKLNELYNEDEKLALISTLPIAQSWNAALTTENDHQTHSTEISIPALNNGQYIVILQPKDSKASAYSYEVVQVTDFAVNETQTNTHQTYHVLDRNNGRPIAGATVTFHYRQNYNAPQKSETFTTNDLGNITIKKDKDTWGNINITVTKSNETAYFDNYYLGRSYNDTNESETNTCFLFTDRSIYRPGQPIYFKGIAVQQSNGDSSIITDTTLEIALFNANGQMISSQMKVTNDYGSFSGEFVLPNDGLTGRYALQIYSDDIEINGYHPLSVEEYKRPKFETDFKPISDSYKVNDSITVTGKAMAYAGSAITNAKVVYRVKRIVDLPVWYYWRRPQIQNTPQEIVQGETITDDNGNYSIHFKALSDERMNKVDLPIFNYEITADVTDINGETRSATTTVKVGYHVLNVQLLLPKVLDKETKDAQFSIKSTNLNDMPVSSTGTIKLYKLQAPTNVLRSRPWPAPDYSGFTEQEFKELYPYDAYKNEDDPAQWEKEKMVWKTNFNTANTTTITLDKLKKWQSGNYVMELETKDKFGQPVKDIAQLTLTDNDNKLADNQLFQIKTDRPKYAIGEKAKITFLTNANELDVMVYIEKDHEIVDSMLINLSTSKTITLPVTKKDLGGFAVHYRYAYKNSFHAESLIIPVPYPNTDLQIETLTFRDKLAPGTDETWSFKIKGNKGDKVAAELLASMYDSSLDQFTTHNWSFNPFDRPTYFSRIRLNVQNSFATGSFKNYFSYPNISYSSLIFDELNWFGFNLNRTNYGFYESRKGYAQKSAPMVSSLEDSNAKLDEVIITGSGIPDSVNTIQGESEATAENNTETTQNTVQPQQVAIRKNLQETAFFFPELRTDKDGHVTFSFNSPEALTKWNVQLLAHTADLQSNIVKLSTVTQKELMVVPNAPRFLREGDVITISTKIANLTTKKLSGKATLALTDALTNKDISMDVLSESNQDISFRVDSLNNTQVSWQLKIPEGVQSVQYKIIAQTGEFSDGEQNMLPVLSNRTLVTETLPMWIRGNQSKTFTLNKLMNTDQSTTLKHHKLTLEMTSNPAWYAIQALPYLMEYPYDCNEQIFSRFYANTLASHIANSNPRIRDVFDQWANEDILMSNLEKNQELKSLLIQETPWLRDAQSEKEQKKRIGLLFNLNKMKNEEGIALRKLTQNQNSNGAWAWFKVGPDNRYITQHILTGFGQLRHLNVSALNKTNNNRIIINALEYLDTEFVKEHERMLRNSSNINDDHLSIYQVHYLYMRSFFPDVATSQKVEKIRTYYVTQAQQYWQKKGLYAQGMLALALHRIGDTKTAVKILSALKENSIVSDDLGMYWKNNTSSWFWYQAPIETQALLIEAFSEVTPTDVEVLDNLKIWLLKHKQTNQWSTTKATTEAVYALLLKGNDWLSVSEAVDVEIGGNPINLSTLEDVKIEAGTGYFKTSWNGNEISPKMGEVQINKKGKGIAWGALYWQYFEDLDNITGANTPLALNKKIFLKKNTPTGEVISEVKDDTLLQVGDLVRIRIELSSDRPMEFVHMKDMRAAGFEPVNVLSSYKWQDGLGYYESTKDASTNFFFDYLPKGNFVFEYDVRVNNAGNFSNGITTIESMYAPEFKSHSEGIRVQVE</sequence>
<dbReference type="PANTHER" id="PTHR40094">
    <property type="entry name" value="ALPHA-2-MACROGLOBULIN HOMOLOG"/>
    <property type="match status" value="1"/>
</dbReference>
<keyword evidence="2" id="KW-0732">Signal</keyword>
<protein>
    <submittedName>
        <fullName evidence="5">Alpha-2-macroglobulin family N-terminal region</fullName>
    </submittedName>
</protein>
<evidence type="ECO:0000259" key="3">
    <source>
        <dbReference type="SMART" id="SM01359"/>
    </source>
</evidence>
<dbReference type="Gene3D" id="2.60.40.1930">
    <property type="match status" value="1"/>
</dbReference>
<dbReference type="InterPro" id="IPR002890">
    <property type="entry name" value="MG2"/>
</dbReference>
<dbReference type="InterPro" id="IPR001599">
    <property type="entry name" value="Macroglobln_a2"/>
</dbReference>
<dbReference type="InterPro" id="IPR047565">
    <property type="entry name" value="Alpha-macroglob_thiol-ester_cl"/>
</dbReference>
<dbReference type="InterPro" id="IPR051802">
    <property type="entry name" value="YfhM-like"/>
</dbReference>
<name>A0ABY1SDQ6_9FLAO</name>
<dbReference type="Pfam" id="PF07703">
    <property type="entry name" value="A2M_BRD"/>
    <property type="match status" value="1"/>
</dbReference>
<dbReference type="SMART" id="SM01419">
    <property type="entry name" value="Thiol-ester_cl"/>
    <property type="match status" value="1"/>
</dbReference>
<dbReference type="Pfam" id="PF01835">
    <property type="entry name" value="MG2"/>
    <property type="match status" value="1"/>
</dbReference>
<organism evidence="5 6">
    <name type="scientific">Maribacter sedimenticola</name>
    <dbReference type="NCBI Taxonomy" id="228956"/>
    <lineage>
        <taxon>Bacteria</taxon>
        <taxon>Pseudomonadati</taxon>
        <taxon>Bacteroidota</taxon>
        <taxon>Flavobacteriia</taxon>
        <taxon>Flavobacteriales</taxon>
        <taxon>Flavobacteriaceae</taxon>
        <taxon>Maribacter</taxon>
    </lineage>
</organism>
<comment type="similarity">
    <text evidence="1">Belongs to the protease inhibitor I39 (alpha-2-macroglobulin) family. Bacterial alpha-2-macroglobulin subfamily.</text>
</comment>
<gene>
    <name evidence="5" type="ORF">SAMN04488009_0927</name>
</gene>
<dbReference type="InterPro" id="IPR011625">
    <property type="entry name" value="A2M_N_BRD"/>
</dbReference>
<dbReference type="SUPFAM" id="SSF48239">
    <property type="entry name" value="Terpenoid cyclases/Protein prenyltransferases"/>
    <property type="match status" value="1"/>
</dbReference>
<dbReference type="Gene3D" id="1.50.10.20">
    <property type="match status" value="1"/>
</dbReference>
<evidence type="ECO:0000259" key="4">
    <source>
        <dbReference type="SMART" id="SM01360"/>
    </source>
</evidence>
<keyword evidence="6" id="KW-1185">Reference proteome</keyword>
<comment type="caution">
    <text evidence="5">The sequence shown here is derived from an EMBL/GenBank/DDBJ whole genome shotgun (WGS) entry which is preliminary data.</text>
</comment>
<feature type="chain" id="PRO_5046209928" evidence="2">
    <location>
        <begin position="20"/>
        <end position="2017"/>
    </location>
</feature>
<evidence type="ECO:0000313" key="6">
    <source>
        <dbReference type="Proteomes" id="UP000198337"/>
    </source>
</evidence>
<dbReference type="RefSeq" id="WP_089259417.1">
    <property type="nucleotide sequence ID" value="NZ_FZNV01000001.1"/>
</dbReference>